<reference evidence="1" key="1">
    <citation type="submission" date="2022-04" db="EMBL/GenBank/DDBJ databases">
        <title>Chromosome-scale genome assembly of Holotrichia oblita Faldermann.</title>
        <authorList>
            <person name="Rongchong L."/>
        </authorList>
    </citation>
    <scope>NUCLEOTIDE SEQUENCE</scope>
    <source>
        <strain evidence="1">81SQS9</strain>
    </source>
</reference>
<keyword evidence="1" id="KW-0418">Kinase</keyword>
<proteinExistence type="predicted"/>
<name>A0ACB9T2X1_HOLOL</name>
<accession>A0ACB9T2X1</accession>
<gene>
    <name evidence="1" type="ORF">MML48_5g00007087</name>
</gene>
<keyword evidence="2" id="KW-1185">Reference proteome</keyword>
<dbReference type="Proteomes" id="UP001056778">
    <property type="component" value="Chromosome 5"/>
</dbReference>
<evidence type="ECO:0000313" key="2">
    <source>
        <dbReference type="Proteomes" id="UP001056778"/>
    </source>
</evidence>
<dbReference type="EMBL" id="CM043019">
    <property type="protein sequence ID" value="KAI4461079.1"/>
    <property type="molecule type" value="Genomic_DNA"/>
</dbReference>
<organism evidence="1 2">
    <name type="scientific">Holotrichia oblita</name>
    <name type="common">Chafer beetle</name>
    <dbReference type="NCBI Taxonomy" id="644536"/>
    <lineage>
        <taxon>Eukaryota</taxon>
        <taxon>Metazoa</taxon>
        <taxon>Ecdysozoa</taxon>
        <taxon>Arthropoda</taxon>
        <taxon>Hexapoda</taxon>
        <taxon>Insecta</taxon>
        <taxon>Pterygota</taxon>
        <taxon>Neoptera</taxon>
        <taxon>Endopterygota</taxon>
        <taxon>Coleoptera</taxon>
        <taxon>Polyphaga</taxon>
        <taxon>Scarabaeiformia</taxon>
        <taxon>Scarabaeidae</taxon>
        <taxon>Melolonthinae</taxon>
        <taxon>Holotrichia</taxon>
    </lineage>
</organism>
<evidence type="ECO:0000313" key="1">
    <source>
        <dbReference type="EMBL" id="KAI4461079.1"/>
    </source>
</evidence>
<protein>
    <submittedName>
        <fullName evidence="1">Protein kinase related</fullName>
    </submittedName>
</protein>
<sequence length="706" mass="80957">MDKYKVIGLLGEGSFGRVYKAKKNSDGHFVAFKVISKRGRLNKELKGLRRECEIQRFLHHPNIIQMLDSFETENELVVITEFADKELNAILGKEQYLPENRVQTIVWDLVSALYYLHSHRVLHRDLKPQNILLDSSNCAKLCDFGFARNMSTGTHVLTSIKGTPLYMAPELIEEQPYDHNVDLWSLGCIIYELLVGKPPFRTTSILHLIRLIRHEPIQWPTFISENCISFLKGLLQKNPSERLSWPEILNHPFVEGHILICDDAPSMALTRPMSANTLQAKEQQRKEHVMQKNNSHSRIYRHNVVKSNRSRSSKNSNSNVNQSLDGKGLTDHKESSKLDDQQVANTSLDENVLNTNDKVSLNDDVDGKSGLDLNLQHSSDGIVKSCQSKLFSFNIPHCILDEKDIQTKLLRISIHEESHPIENEEWIVFLQRTIMEVMNGELTSLMQCNLANIVVSPLRNRNASPKVLQYVANIFSLPFVVRNSMENSLETIQKVYLDVKLIPNLVYGSKLLTKRRPTNSSNDSTPTPRSTPVSYAIDTTKSVSDLTGDDLQALEHIYGLICYLVYSDDQFLYQFCDALMILNVYVLIHKLLSLNKKRIKIVNDIIAILTQVLRKTPENYELVNRVILCASLTTDEYLNFINLLRSSNSLLRERTCRFIMSLMKYDKKTFEVIWNEKMKETLEALVYDSMENVRNAAELCLEEINT</sequence>
<keyword evidence="1" id="KW-0808">Transferase</keyword>
<comment type="caution">
    <text evidence="1">The sequence shown here is derived from an EMBL/GenBank/DDBJ whole genome shotgun (WGS) entry which is preliminary data.</text>
</comment>